<comment type="catalytic activity">
    <reaction evidence="1 8 9">
        <text>Endonucleolytic cleavage to 5'-phosphomonoester.</text>
        <dbReference type="EC" id="3.1.26.4"/>
    </reaction>
</comment>
<dbReference type="EC" id="3.1.26.4" evidence="9"/>
<dbReference type="InterPro" id="IPR004649">
    <property type="entry name" value="RNase_H2_suA"/>
</dbReference>
<evidence type="ECO:0000256" key="7">
    <source>
        <dbReference type="ARBA" id="ARBA00022801"/>
    </source>
</evidence>
<evidence type="ECO:0000256" key="4">
    <source>
        <dbReference type="ARBA" id="ARBA00022722"/>
    </source>
</evidence>
<reference evidence="12" key="2">
    <citation type="submission" date="2020-11" db="EMBL/GenBank/DDBJ databases">
        <authorList>
            <person name="Cecchin M."/>
            <person name="Marcolungo L."/>
            <person name="Rossato M."/>
            <person name="Girolomoni L."/>
            <person name="Cosentino E."/>
            <person name="Cuine S."/>
            <person name="Li-Beisson Y."/>
            <person name="Delledonne M."/>
            <person name="Ballottari M."/>
        </authorList>
    </citation>
    <scope>NUCLEOTIDE SEQUENCE</scope>
    <source>
        <strain evidence="12">211/11P</strain>
        <tissue evidence="12">Whole cell</tissue>
    </source>
</reference>
<comment type="cofactor">
    <cofactor evidence="2">
        <name>Mg(2+)</name>
        <dbReference type="ChEBI" id="CHEBI:18420"/>
    </cofactor>
</comment>
<evidence type="ECO:0000256" key="1">
    <source>
        <dbReference type="ARBA" id="ARBA00000077"/>
    </source>
</evidence>
<dbReference type="InterPro" id="IPR036397">
    <property type="entry name" value="RNaseH_sf"/>
</dbReference>
<feature type="binding site" evidence="8">
    <location>
        <position position="22"/>
    </location>
    <ligand>
        <name>a divalent metal cation</name>
        <dbReference type="ChEBI" id="CHEBI:60240"/>
    </ligand>
</feature>
<sequence length="384" mass="39158">MEPEQAEKPAWYQEACHLGIDEAGRGPVLGPMVYAVAFAPISRVKDLKAMGFADSKTLSEEKRERLFSVIQAEGGTLGYQADVLSAALISGKMLGRDRVSLNALAFDSTCALIEGVLGQGVNLAEAYIDALGDTTKHRDRLSERFPGVRFVVEAKADATYPIVSAASIVAKVTRDRALRDFVMEETLSLAAHAPTAAAPTAAPTAAATVASAASAAAAGSVAAGAPAPAPAPAEGSAGSAAAAEHAAAPAAATQAAPAAAAVHQSGVNQPVPPPQLTTAFGSGYPGDPDTKRWLEASIDPVFGFPALVRFSWATCKPLLDQHAAPVTFECDADDAPGMGQQLLSFGSKAAPAAAAAAGAAPASSGAGRHSFFRARKLQRALQCF</sequence>
<dbReference type="NCBIfam" id="TIGR00729">
    <property type="entry name" value="ribonuclease HII"/>
    <property type="match status" value="1"/>
</dbReference>
<evidence type="ECO:0000256" key="5">
    <source>
        <dbReference type="ARBA" id="ARBA00022723"/>
    </source>
</evidence>
<dbReference type="Gene3D" id="1.10.10.460">
    <property type="entry name" value="Ribonuclease hii. Domain 2"/>
    <property type="match status" value="1"/>
</dbReference>
<dbReference type="InterPro" id="IPR001352">
    <property type="entry name" value="RNase_HII/HIII"/>
</dbReference>
<keyword evidence="7 8" id="KW-0378">Hydrolase</keyword>
<dbReference type="GO" id="GO:0043137">
    <property type="term" value="P:DNA replication, removal of RNA primer"/>
    <property type="evidence" value="ECO:0007669"/>
    <property type="project" value="TreeGrafter"/>
</dbReference>
<dbReference type="PANTHER" id="PTHR10954:SF7">
    <property type="entry name" value="RIBONUCLEASE H2 SUBUNIT A"/>
    <property type="match status" value="1"/>
</dbReference>
<comment type="caution">
    <text evidence="12">The sequence shown here is derived from an EMBL/GenBank/DDBJ whole genome shotgun (WGS) entry which is preliminary data.</text>
</comment>
<name>A0A9D4TR17_CHLVU</name>
<dbReference type="PANTHER" id="PTHR10954">
    <property type="entry name" value="RIBONUCLEASE H2 SUBUNIT A"/>
    <property type="match status" value="1"/>
</dbReference>
<dbReference type="AlphaFoldDB" id="A0A9D4TR17"/>
<dbReference type="SUPFAM" id="SSF53098">
    <property type="entry name" value="Ribonuclease H-like"/>
    <property type="match status" value="2"/>
</dbReference>
<dbReference type="GO" id="GO:0006298">
    <property type="term" value="P:mismatch repair"/>
    <property type="evidence" value="ECO:0007669"/>
    <property type="project" value="TreeGrafter"/>
</dbReference>
<dbReference type="InterPro" id="IPR023160">
    <property type="entry name" value="RNase_HII_hlx-loop-hlx_cap_dom"/>
</dbReference>
<feature type="region of interest" description="Disordered" evidence="10">
    <location>
        <begin position="261"/>
        <end position="284"/>
    </location>
</feature>
<keyword evidence="4 8" id="KW-0540">Nuclease</keyword>
<dbReference type="CDD" id="cd07181">
    <property type="entry name" value="RNase_HII_eukaryota_like"/>
    <property type="match status" value="1"/>
</dbReference>
<protein>
    <recommendedName>
        <fullName evidence="9">Ribonuclease</fullName>
        <ecNumber evidence="9">3.1.26.4</ecNumber>
    </recommendedName>
</protein>
<dbReference type="GO" id="GO:0032299">
    <property type="term" value="C:ribonuclease H2 complex"/>
    <property type="evidence" value="ECO:0007669"/>
    <property type="project" value="TreeGrafter"/>
</dbReference>
<reference evidence="12" key="1">
    <citation type="journal article" date="2019" name="Plant J.">
        <title>Chlorella vulgaris genome assembly and annotation reveals the molecular basis for metabolic acclimation to high light conditions.</title>
        <authorList>
            <person name="Cecchin M."/>
            <person name="Marcolungo L."/>
            <person name="Rossato M."/>
            <person name="Girolomoni L."/>
            <person name="Cosentino E."/>
            <person name="Cuine S."/>
            <person name="Li-Beisson Y."/>
            <person name="Delledonne M."/>
            <person name="Ballottari M."/>
        </authorList>
    </citation>
    <scope>NUCLEOTIDE SEQUENCE</scope>
    <source>
        <strain evidence="12">211/11P</strain>
    </source>
</reference>
<dbReference type="InterPro" id="IPR024567">
    <property type="entry name" value="RNase_HII/HIII_dom"/>
</dbReference>
<dbReference type="FunFam" id="3.30.420.10:FF:000016">
    <property type="entry name" value="Ribonuclease"/>
    <property type="match status" value="1"/>
</dbReference>
<dbReference type="EMBL" id="SIDB01000005">
    <property type="protein sequence ID" value="KAI3432463.1"/>
    <property type="molecule type" value="Genomic_DNA"/>
</dbReference>
<evidence type="ECO:0000256" key="9">
    <source>
        <dbReference type="RuleBase" id="RU003515"/>
    </source>
</evidence>
<dbReference type="GO" id="GO:0003723">
    <property type="term" value="F:RNA binding"/>
    <property type="evidence" value="ECO:0007669"/>
    <property type="project" value="UniProtKB-UniRule"/>
</dbReference>
<keyword evidence="6 8" id="KW-0255">Endonuclease</keyword>
<dbReference type="Gene3D" id="3.30.420.10">
    <property type="entry name" value="Ribonuclease H-like superfamily/Ribonuclease H"/>
    <property type="match status" value="1"/>
</dbReference>
<dbReference type="GO" id="GO:0046872">
    <property type="term" value="F:metal ion binding"/>
    <property type="evidence" value="ECO:0007669"/>
    <property type="project" value="UniProtKB-KW"/>
</dbReference>
<dbReference type="GO" id="GO:0004523">
    <property type="term" value="F:RNA-DNA hybrid ribonuclease activity"/>
    <property type="evidence" value="ECO:0007669"/>
    <property type="project" value="UniProtKB-UniRule"/>
</dbReference>
<accession>A0A9D4TR17</accession>
<evidence type="ECO:0000256" key="3">
    <source>
        <dbReference type="ARBA" id="ARBA00007058"/>
    </source>
</evidence>
<feature type="binding site" evidence="8">
    <location>
        <position position="21"/>
    </location>
    <ligand>
        <name>a divalent metal cation</name>
        <dbReference type="ChEBI" id="CHEBI:60240"/>
    </ligand>
</feature>
<feature type="domain" description="RNase H type-2" evidence="11">
    <location>
        <begin position="15"/>
        <end position="238"/>
    </location>
</feature>
<dbReference type="Proteomes" id="UP001055712">
    <property type="component" value="Unassembled WGS sequence"/>
</dbReference>
<dbReference type="Pfam" id="PF01351">
    <property type="entry name" value="RNase_HII"/>
    <property type="match status" value="1"/>
</dbReference>
<dbReference type="InterPro" id="IPR012337">
    <property type="entry name" value="RNaseH-like_sf"/>
</dbReference>
<dbReference type="OrthoDB" id="7462577at2759"/>
<evidence type="ECO:0000256" key="10">
    <source>
        <dbReference type="SAM" id="MobiDB-lite"/>
    </source>
</evidence>
<evidence type="ECO:0000259" key="11">
    <source>
        <dbReference type="PROSITE" id="PS51975"/>
    </source>
</evidence>
<dbReference type="PROSITE" id="PS51975">
    <property type="entry name" value="RNASE_H_2"/>
    <property type="match status" value="1"/>
</dbReference>
<evidence type="ECO:0000256" key="8">
    <source>
        <dbReference type="PROSITE-ProRule" id="PRU01319"/>
    </source>
</evidence>
<evidence type="ECO:0000256" key="2">
    <source>
        <dbReference type="ARBA" id="ARBA00001946"/>
    </source>
</evidence>
<organism evidence="12 13">
    <name type="scientific">Chlorella vulgaris</name>
    <name type="common">Green alga</name>
    <dbReference type="NCBI Taxonomy" id="3077"/>
    <lineage>
        <taxon>Eukaryota</taxon>
        <taxon>Viridiplantae</taxon>
        <taxon>Chlorophyta</taxon>
        <taxon>core chlorophytes</taxon>
        <taxon>Trebouxiophyceae</taxon>
        <taxon>Chlorellales</taxon>
        <taxon>Chlorellaceae</taxon>
        <taxon>Chlorella clade</taxon>
        <taxon>Chlorella</taxon>
    </lineage>
</organism>
<evidence type="ECO:0000256" key="6">
    <source>
        <dbReference type="ARBA" id="ARBA00022759"/>
    </source>
</evidence>
<proteinExistence type="inferred from homology"/>
<evidence type="ECO:0000313" key="12">
    <source>
        <dbReference type="EMBL" id="KAI3432463.1"/>
    </source>
</evidence>
<comment type="similarity">
    <text evidence="3">Belongs to the RNase HII family. Eukaryotic subfamily.</text>
</comment>
<evidence type="ECO:0000313" key="13">
    <source>
        <dbReference type="Proteomes" id="UP001055712"/>
    </source>
</evidence>
<feature type="binding site" evidence="8">
    <location>
        <position position="129"/>
    </location>
    <ligand>
        <name>a divalent metal cation</name>
        <dbReference type="ChEBI" id="CHEBI:60240"/>
    </ligand>
</feature>
<gene>
    <name evidence="12" type="ORF">D9Q98_004012</name>
</gene>
<comment type="function">
    <text evidence="9">Endonuclease that specifically degrades the RNA of RNA-DNA hybrids.</text>
</comment>
<keyword evidence="5 8" id="KW-0479">Metal-binding</keyword>
<dbReference type="FunFam" id="1.10.10.460:FF:000001">
    <property type="entry name" value="Ribonuclease"/>
    <property type="match status" value="1"/>
</dbReference>
<comment type="cofactor">
    <cofactor evidence="8">
        <name>Mn(2+)</name>
        <dbReference type="ChEBI" id="CHEBI:29035"/>
    </cofactor>
    <cofactor evidence="8">
        <name>Mg(2+)</name>
        <dbReference type="ChEBI" id="CHEBI:18420"/>
    </cofactor>
    <text evidence="8">Manganese or magnesium. Binds 1 divalent metal ion per monomer in the absence of substrate. May bind a second metal ion after substrate binding.</text>
</comment>
<keyword evidence="13" id="KW-1185">Reference proteome</keyword>